<dbReference type="EMBL" id="RXFM01000001">
    <property type="protein sequence ID" value="RST72656.1"/>
    <property type="molecule type" value="Genomic_DNA"/>
</dbReference>
<dbReference type="PANTHER" id="PTHR33678:SF1">
    <property type="entry name" value="BLL1576 PROTEIN"/>
    <property type="match status" value="1"/>
</dbReference>
<feature type="domain" description="Transposase IS66 C-terminal" evidence="3">
    <location>
        <begin position="349"/>
        <end position="387"/>
    </location>
</feature>
<dbReference type="InterPro" id="IPR024474">
    <property type="entry name" value="Znf_dom_IS66"/>
</dbReference>
<name>A0A429XWA8_9RICK</name>
<feature type="domain" description="Transposase IS66 central" evidence="1">
    <location>
        <begin position="63"/>
        <end position="342"/>
    </location>
</feature>
<dbReference type="PANTHER" id="PTHR33678">
    <property type="entry name" value="BLL1576 PROTEIN"/>
    <property type="match status" value="1"/>
</dbReference>
<dbReference type="NCBIfam" id="NF033517">
    <property type="entry name" value="transpos_IS66"/>
    <property type="match status" value="1"/>
</dbReference>
<evidence type="ECO:0000259" key="2">
    <source>
        <dbReference type="Pfam" id="PF13005"/>
    </source>
</evidence>
<dbReference type="Pfam" id="PF13005">
    <property type="entry name" value="zf-IS66"/>
    <property type="match status" value="1"/>
</dbReference>
<gene>
    <name evidence="4" type="ORF">EIC27_00155</name>
</gene>
<dbReference type="RefSeq" id="WP_126044145.1">
    <property type="nucleotide sequence ID" value="NZ_RXFM01000001.1"/>
</dbReference>
<sequence length="396" mass="45354">EEEKRCGCGCQLSKIGEEKSEQLDYIPAKLQVIEHVRYKYACKGCEETVRCAKLPNKPIPKANATAGLLAQIMVSKYVDHLPLYRQEQILKRNGIDLPRSTLCNWVNSCGKLISPIIEFLKKDILTNDYIASDETKVNVLDNNGSSSYMWVHLSGEREKRGIVYDYQENRKGENAEIFLKEFKGYHQTDAYSGYAGLHDKKEITWVACWAHARRKYIEITKTIKTPGIAHKMVKYIGQLYKIEREALDKKLDPGETKKLREKNAVPILEVIKKLLDEVKDAIPPQSILGKAVGYTLNNWQGLNNYLLDGRLRIDNNDSERSIKPFAVGRKNWMFCATTKGAKASANIYSIIETCKVNKINPYDYLKYLLNHIHDYSDPKELVNLLPYNIDKKISSN</sequence>
<dbReference type="OrthoDB" id="9800877at2"/>
<dbReference type="Pfam" id="PF13817">
    <property type="entry name" value="DDE_Tnp_IS66_C"/>
    <property type="match status" value="1"/>
</dbReference>
<evidence type="ECO:0000259" key="1">
    <source>
        <dbReference type="Pfam" id="PF03050"/>
    </source>
</evidence>
<evidence type="ECO:0000313" key="5">
    <source>
        <dbReference type="Proteomes" id="UP000279470"/>
    </source>
</evidence>
<feature type="non-terminal residue" evidence="4">
    <location>
        <position position="1"/>
    </location>
</feature>
<dbReference type="AlphaFoldDB" id="A0A429XWA8"/>
<proteinExistence type="predicted"/>
<dbReference type="InterPro" id="IPR039552">
    <property type="entry name" value="IS66_C"/>
</dbReference>
<evidence type="ECO:0000259" key="3">
    <source>
        <dbReference type="Pfam" id="PF13817"/>
    </source>
</evidence>
<evidence type="ECO:0000313" key="4">
    <source>
        <dbReference type="EMBL" id="RST72656.1"/>
    </source>
</evidence>
<dbReference type="InterPro" id="IPR052344">
    <property type="entry name" value="Transposase-related"/>
</dbReference>
<accession>A0A429XWA8</accession>
<protein>
    <submittedName>
        <fullName evidence="4">IS66 family transposase</fullName>
    </submittedName>
</protein>
<dbReference type="Proteomes" id="UP000279470">
    <property type="component" value="Unassembled WGS sequence"/>
</dbReference>
<dbReference type="Pfam" id="PF03050">
    <property type="entry name" value="DDE_Tnp_IS66"/>
    <property type="match status" value="1"/>
</dbReference>
<dbReference type="InterPro" id="IPR004291">
    <property type="entry name" value="Transposase_IS66_central"/>
</dbReference>
<organism evidence="4 5">
    <name type="scientific">Candidatus Aquarickettsia rohweri</name>
    <dbReference type="NCBI Taxonomy" id="2602574"/>
    <lineage>
        <taxon>Bacteria</taxon>
        <taxon>Pseudomonadati</taxon>
        <taxon>Pseudomonadota</taxon>
        <taxon>Alphaproteobacteria</taxon>
        <taxon>Rickettsiales</taxon>
        <taxon>Candidatus Midichloriaceae</taxon>
        <taxon>Candidatus Aquarickettsia</taxon>
    </lineage>
</organism>
<reference evidence="5" key="1">
    <citation type="submission" date="2018-11" db="EMBL/GenBank/DDBJ databases">
        <title>Phylogenetic, genomic, and biogeographic characterization of a novel and ubiquitous marine invertebrate-associated Rickettsiales parasite, Candidatus Marinoinvertebrata rohwerii, gen. nov., sp. nov.</title>
        <authorList>
            <person name="Klinges J.G."/>
            <person name="Rosales S.M."/>
            <person name="Mcminds R."/>
            <person name="Shaver E.C."/>
            <person name="Shantz A."/>
            <person name="Peters E.C."/>
            <person name="Burkepile D.E."/>
            <person name="Silliman B.R."/>
            <person name="Vega Thurber R.L."/>
        </authorList>
    </citation>
    <scope>NUCLEOTIDE SEQUENCE [LARGE SCALE GENOMIC DNA]</scope>
    <source>
        <strain evidence="5">a_cerv_44</strain>
    </source>
</reference>
<feature type="domain" description="Transposase IS66 zinc-finger binding" evidence="2">
    <location>
        <begin position="3"/>
        <end position="46"/>
    </location>
</feature>
<comment type="caution">
    <text evidence="4">The sequence shown here is derived from an EMBL/GenBank/DDBJ whole genome shotgun (WGS) entry which is preliminary data.</text>
</comment>
<keyword evidence="5" id="KW-1185">Reference proteome</keyword>